<evidence type="ECO:0000313" key="2">
    <source>
        <dbReference type="EMBL" id="TJZ67761.1"/>
    </source>
</evidence>
<comment type="caution">
    <text evidence="2">The sequence shown here is derived from an EMBL/GenBank/DDBJ whole genome shotgun (WGS) entry which is preliminary data.</text>
</comment>
<evidence type="ECO:0000313" key="3">
    <source>
        <dbReference type="Proteomes" id="UP000310016"/>
    </source>
</evidence>
<sequence length="392" mass="43155">MIKRNRPSRRGRSTADEADLVRLAEGMADSSSRLEDGFWAARLSAAVARLIAERDEDTLNAALDQLSQHDPDAYNALADAVEGACESARIERNGAAWDVLLFTAPVLAWSRWQIPSETLNADALQNLRVHLGAHVLARDVKVALADYLFSPDQLPRGFVPTAELTQALAEAAFSGGSLKVPVRELPETKQFLSDTRYLIGAALVPAGGAIFRWQEEDGDREEAFKQWAQQGGAALQPLLPGCAVEPCMPGAYHAAWREADRESRAYSLHATVTFLMLSLNIDARQLQATIAPFVGRRLEEYRVGFVKLGSDQVLHGVVWPLLDGEDENTDIVGEIEAVLKEIGVSEIRVHEHDFPLDYCDDCGSPLYPNPDGDVLHAELPEEETPEQPRHLH</sequence>
<name>A0A4U0PIC5_9NEIS</name>
<dbReference type="AlphaFoldDB" id="A0A4U0PIC5"/>
<dbReference type="InterPro" id="IPR021292">
    <property type="entry name" value="DUF2863"/>
</dbReference>
<dbReference type="Proteomes" id="UP000310016">
    <property type="component" value="Unassembled WGS sequence"/>
</dbReference>
<proteinExistence type="predicted"/>
<dbReference type="Pfam" id="PF11062">
    <property type="entry name" value="DUF2863"/>
    <property type="match status" value="1"/>
</dbReference>
<feature type="region of interest" description="Disordered" evidence="1">
    <location>
        <begin position="370"/>
        <end position="392"/>
    </location>
</feature>
<dbReference type="OrthoDB" id="5291868at2"/>
<accession>A0A4U0PIC5</accession>
<reference evidence="2 3" key="1">
    <citation type="submission" date="2019-04" db="EMBL/GenBank/DDBJ databases">
        <title>Chitiniphilus eburnea sp. nov., a novel chitinolytic bacterium isolated from aquaculture sludge.</title>
        <authorList>
            <person name="Sheng M."/>
        </authorList>
    </citation>
    <scope>NUCLEOTIDE SEQUENCE [LARGE SCALE GENOMIC DNA]</scope>
    <source>
        <strain evidence="2 3">HX-2-15</strain>
    </source>
</reference>
<organism evidence="2 3">
    <name type="scientific">Chitiniphilus eburneus</name>
    <dbReference type="NCBI Taxonomy" id="2571148"/>
    <lineage>
        <taxon>Bacteria</taxon>
        <taxon>Pseudomonadati</taxon>
        <taxon>Pseudomonadota</taxon>
        <taxon>Betaproteobacteria</taxon>
        <taxon>Neisseriales</taxon>
        <taxon>Chitinibacteraceae</taxon>
        <taxon>Chitiniphilus</taxon>
    </lineage>
</organism>
<keyword evidence="3" id="KW-1185">Reference proteome</keyword>
<gene>
    <name evidence="2" type="ORF">FAZ21_16115</name>
</gene>
<protein>
    <submittedName>
        <fullName evidence="2">DUF2863 family protein</fullName>
    </submittedName>
</protein>
<dbReference type="RefSeq" id="WP_136774472.1">
    <property type="nucleotide sequence ID" value="NZ_CP156074.1"/>
</dbReference>
<evidence type="ECO:0000256" key="1">
    <source>
        <dbReference type="SAM" id="MobiDB-lite"/>
    </source>
</evidence>
<dbReference type="EMBL" id="SUMF01000026">
    <property type="protein sequence ID" value="TJZ67761.1"/>
    <property type="molecule type" value="Genomic_DNA"/>
</dbReference>